<dbReference type="Gene3D" id="3.10.129.10">
    <property type="entry name" value="Hotdog Thioesterase"/>
    <property type="match status" value="1"/>
</dbReference>
<organism evidence="1 2">
    <name type="scientific">Palleronia marisminoris</name>
    <dbReference type="NCBI Taxonomy" id="315423"/>
    <lineage>
        <taxon>Bacteria</taxon>
        <taxon>Pseudomonadati</taxon>
        <taxon>Pseudomonadota</taxon>
        <taxon>Alphaproteobacteria</taxon>
        <taxon>Rhodobacterales</taxon>
        <taxon>Roseobacteraceae</taxon>
        <taxon>Palleronia</taxon>
    </lineage>
</organism>
<dbReference type="EMBL" id="FWFV01000004">
    <property type="protein sequence ID" value="SLN41925.1"/>
    <property type="molecule type" value="Genomic_DNA"/>
</dbReference>
<name>A0A1Y5SIZ8_9RHOB</name>
<dbReference type="PANTHER" id="PTHR12475">
    <property type="match status" value="1"/>
</dbReference>
<accession>A0A1Y5SIZ8</accession>
<gene>
    <name evidence="1" type="ORF">PAM7066_01785</name>
</gene>
<proteinExistence type="predicted"/>
<dbReference type="InterPro" id="IPR051490">
    <property type="entry name" value="THEM6_lcsJ_thioesterase"/>
</dbReference>
<dbReference type="CDD" id="cd00586">
    <property type="entry name" value="4HBT"/>
    <property type="match status" value="1"/>
</dbReference>
<evidence type="ECO:0000313" key="1">
    <source>
        <dbReference type="EMBL" id="SLN41925.1"/>
    </source>
</evidence>
<dbReference type="PANTHER" id="PTHR12475:SF4">
    <property type="entry name" value="PROTEIN THEM6"/>
    <property type="match status" value="1"/>
</dbReference>
<dbReference type="RefSeq" id="WP_085853936.1">
    <property type="nucleotide sequence ID" value="NZ_FOPF01000004.1"/>
</dbReference>
<dbReference type="SUPFAM" id="SSF54637">
    <property type="entry name" value="Thioesterase/thiol ester dehydrase-isomerase"/>
    <property type="match status" value="1"/>
</dbReference>
<dbReference type="Pfam" id="PF13279">
    <property type="entry name" value="4HBT_2"/>
    <property type="match status" value="1"/>
</dbReference>
<dbReference type="InterPro" id="IPR029069">
    <property type="entry name" value="HotDog_dom_sf"/>
</dbReference>
<evidence type="ECO:0000313" key="2">
    <source>
        <dbReference type="Proteomes" id="UP000193870"/>
    </source>
</evidence>
<dbReference type="AlphaFoldDB" id="A0A1Y5SIZ8"/>
<reference evidence="1 2" key="1">
    <citation type="submission" date="2017-03" db="EMBL/GenBank/DDBJ databases">
        <authorList>
            <person name="Afonso C.L."/>
            <person name="Miller P.J."/>
            <person name="Scott M.A."/>
            <person name="Spackman E."/>
            <person name="Goraichik I."/>
            <person name="Dimitrov K.M."/>
            <person name="Suarez D.L."/>
            <person name="Swayne D.E."/>
        </authorList>
    </citation>
    <scope>NUCLEOTIDE SEQUENCE [LARGE SCALE GENOMIC DNA]</scope>
    <source>
        <strain evidence="1 2">CECT 7066</strain>
    </source>
</reference>
<keyword evidence="2" id="KW-1185">Reference proteome</keyword>
<dbReference type="STRING" id="315423.SAMN04488020_104162"/>
<sequence length="177" mass="20920">MYPILRFANELRRFKDAPTLGFFDTHVSHHRIWPVDIDMWMELNNGRTLTLFDLGRIVLFRRAQVWDFMRKQGWVGTVAGSSVRYRRRVQMFHKVEMRSRIVGRDAKFLYVEQAMFRESDGECTSHVLLRTAVTDRKRMIPMNEVAEALGGLDFPPLPDWVHAWSEADAQRPWPPMQ</sequence>
<protein>
    <submittedName>
        <fullName evidence="1">Thioesterase superfamily protein</fullName>
    </submittedName>
</protein>
<dbReference type="OrthoDB" id="3727779at2"/>
<dbReference type="Proteomes" id="UP000193870">
    <property type="component" value="Unassembled WGS sequence"/>
</dbReference>